<evidence type="ECO:0000256" key="2">
    <source>
        <dbReference type="ARBA" id="ARBA00022692"/>
    </source>
</evidence>
<dbReference type="InterPro" id="IPR049326">
    <property type="entry name" value="Rhodopsin_dom_fungi"/>
</dbReference>
<protein>
    <recommendedName>
        <fullName evidence="7">Rhodopsin domain-containing protein</fullName>
    </recommendedName>
</protein>
<dbReference type="PANTHER" id="PTHR33048:SF47">
    <property type="entry name" value="INTEGRAL MEMBRANE PROTEIN-RELATED"/>
    <property type="match status" value="1"/>
</dbReference>
<evidence type="ECO:0000256" key="6">
    <source>
        <dbReference type="SAM" id="Phobius"/>
    </source>
</evidence>
<comment type="subcellular location">
    <subcellularLocation>
        <location evidence="1">Membrane</location>
        <topology evidence="1">Multi-pass membrane protein</topology>
    </subcellularLocation>
</comment>
<evidence type="ECO:0000313" key="8">
    <source>
        <dbReference type="EMBL" id="USW55626.1"/>
    </source>
</evidence>
<proteinExistence type="inferred from homology"/>
<dbReference type="Proteomes" id="UP001056384">
    <property type="component" value="Chromosome 7"/>
</dbReference>
<dbReference type="Pfam" id="PF20684">
    <property type="entry name" value="Fung_rhodopsin"/>
    <property type="match status" value="1"/>
</dbReference>
<dbReference type="GO" id="GO:0016020">
    <property type="term" value="C:membrane"/>
    <property type="evidence" value="ECO:0007669"/>
    <property type="project" value="UniProtKB-SubCell"/>
</dbReference>
<sequence length="328" mass="37144">MGGPGFWWDDWVILFVWVASIQMVVVLALKSRDDSPWDSWALTPEQRKRTLLWLYSSEPFYFIGTFGAKISMVLLYLRVLDGNPIFRRICWTTIALNAMGVVGFTIGSMISLWPYHYYKGDSAIPRDKLLGINFQISVFAISACNILFDIVVLLLPIGMLIKLRGISRRWKIWISVVFLTGFIATASSIVRMVYIFPLRNSTNITYDVGWFGLWCEIEVHLSTICCNSPPMAVLLKRRWIGNNHSRDGGESTRYVTAGTQGSGATGTTAMTQVSHMDSVFFMMTGERRGSDVYREEVEETDPSVAERQIVETSNNTKDGHEAIYARTL</sequence>
<evidence type="ECO:0000256" key="4">
    <source>
        <dbReference type="ARBA" id="ARBA00023136"/>
    </source>
</evidence>
<dbReference type="AlphaFoldDB" id="A0A9Q9B1N9"/>
<evidence type="ECO:0000256" key="5">
    <source>
        <dbReference type="ARBA" id="ARBA00038359"/>
    </source>
</evidence>
<name>A0A9Q9B1N9_9PEZI</name>
<dbReference type="PANTHER" id="PTHR33048">
    <property type="entry name" value="PTH11-LIKE INTEGRAL MEMBRANE PROTEIN (AFU_ORTHOLOGUE AFUA_5G11245)"/>
    <property type="match status" value="1"/>
</dbReference>
<organism evidence="8 9">
    <name type="scientific">Septoria linicola</name>
    <dbReference type="NCBI Taxonomy" id="215465"/>
    <lineage>
        <taxon>Eukaryota</taxon>
        <taxon>Fungi</taxon>
        <taxon>Dikarya</taxon>
        <taxon>Ascomycota</taxon>
        <taxon>Pezizomycotina</taxon>
        <taxon>Dothideomycetes</taxon>
        <taxon>Dothideomycetidae</taxon>
        <taxon>Mycosphaerellales</taxon>
        <taxon>Mycosphaerellaceae</taxon>
        <taxon>Septoria</taxon>
    </lineage>
</organism>
<keyword evidence="9" id="KW-1185">Reference proteome</keyword>
<gene>
    <name evidence="8" type="ORF">Slin15195_G089450</name>
</gene>
<keyword evidence="3 6" id="KW-1133">Transmembrane helix</keyword>
<evidence type="ECO:0000259" key="7">
    <source>
        <dbReference type="Pfam" id="PF20684"/>
    </source>
</evidence>
<feature type="transmembrane region" description="Helical" evidence="6">
    <location>
        <begin position="12"/>
        <end position="29"/>
    </location>
</feature>
<evidence type="ECO:0000313" key="9">
    <source>
        <dbReference type="Proteomes" id="UP001056384"/>
    </source>
</evidence>
<feature type="transmembrane region" description="Helical" evidence="6">
    <location>
        <begin position="136"/>
        <end position="160"/>
    </location>
</feature>
<keyword evidence="4 6" id="KW-0472">Membrane</keyword>
<evidence type="ECO:0000256" key="3">
    <source>
        <dbReference type="ARBA" id="ARBA00022989"/>
    </source>
</evidence>
<feature type="transmembrane region" description="Helical" evidence="6">
    <location>
        <begin position="172"/>
        <end position="196"/>
    </location>
</feature>
<accession>A0A9Q9B1N9</accession>
<feature type="domain" description="Rhodopsin" evidence="7">
    <location>
        <begin position="5"/>
        <end position="237"/>
    </location>
</feature>
<comment type="similarity">
    <text evidence="5">Belongs to the SAT4 family.</text>
</comment>
<evidence type="ECO:0000256" key="1">
    <source>
        <dbReference type="ARBA" id="ARBA00004141"/>
    </source>
</evidence>
<feature type="transmembrane region" description="Helical" evidence="6">
    <location>
        <begin position="89"/>
        <end position="116"/>
    </location>
</feature>
<keyword evidence="2 6" id="KW-0812">Transmembrane</keyword>
<feature type="transmembrane region" description="Helical" evidence="6">
    <location>
        <begin position="59"/>
        <end position="77"/>
    </location>
</feature>
<dbReference type="InterPro" id="IPR052337">
    <property type="entry name" value="SAT4-like"/>
</dbReference>
<dbReference type="EMBL" id="CP099424">
    <property type="protein sequence ID" value="USW55626.1"/>
    <property type="molecule type" value="Genomic_DNA"/>
</dbReference>
<reference evidence="8" key="1">
    <citation type="submission" date="2022-06" db="EMBL/GenBank/DDBJ databases">
        <title>Complete genome sequences of two strains of the flax pathogen Septoria linicola.</title>
        <authorList>
            <person name="Lapalu N."/>
            <person name="Simon A."/>
            <person name="Demenou B."/>
            <person name="Paumier D."/>
            <person name="Guillot M.-P."/>
            <person name="Gout L."/>
            <person name="Valade R."/>
        </authorList>
    </citation>
    <scope>NUCLEOTIDE SEQUENCE</scope>
    <source>
        <strain evidence="8">SE15195</strain>
    </source>
</reference>